<dbReference type="Proteomes" id="UP001157502">
    <property type="component" value="Chromosome 12"/>
</dbReference>
<keyword evidence="2" id="KW-1185">Reference proteome</keyword>
<sequence>MSGFQSWLISPGAKHFPAGHLQNQSPVHRRAAPKKPMDSSVSSHLQGTDQKCAAQIKRKNSAPQSEDHGGSR</sequence>
<proteinExistence type="predicted"/>
<protein>
    <submittedName>
        <fullName evidence="1">Uncharacterized protein</fullName>
    </submittedName>
</protein>
<evidence type="ECO:0000313" key="1">
    <source>
        <dbReference type="EMBL" id="KAJ8003823.1"/>
    </source>
</evidence>
<evidence type="ECO:0000313" key="2">
    <source>
        <dbReference type="Proteomes" id="UP001157502"/>
    </source>
</evidence>
<gene>
    <name evidence="1" type="ORF">DPEC_G00152400</name>
</gene>
<accession>A0ACC2GJ80</accession>
<dbReference type="EMBL" id="CM055739">
    <property type="protein sequence ID" value="KAJ8003823.1"/>
    <property type="molecule type" value="Genomic_DNA"/>
</dbReference>
<reference evidence="1" key="1">
    <citation type="submission" date="2021-05" db="EMBL/GenBank/DDBJ databases">
        <authorList>
            <person name="Pan Q."/>
            <person name="Jouanno E."/>
            <person name="Zahm M."/>
            <person name="Klopp C."/>
            <person name="Cabau C."/>
            <person name="Louis A."/>
            <person name="Berthelot C."/>
            <person name="Parey E."/>
            <person name="Roest Crollius H."/>
            <person name="Montfort J."/>
            <person name="Robinson-Rechavi M."/>
            <person name="Bouchez O."/>
            <person name="Lampietro C."/>
            <person name="Lopez Roques C."/>
            <person name="Donnadieu C."/>
            <person name="Postlethwait J."/>
            <person name="Bobe J."/>
            <person name="Dillon D."/>
            <person name="Chandos A."/>
            <person name="von Hippel F."/>
            <person name="Guiguen Y."/>
        </authorList>
    </citation>
    <scope>NUCLEOTIDE SEQUENCE</scope>
    <source>
        <strain evidence="1">YG-Jan2019</strain>
    </source>
</reference>
<name>A0ACC2GJ80_DALPE</name>
<organism evidence="1 2">
    <name type="scientific">Dallia pectoralis</name>
    <name type="common">Alaska blackfish</name>
    <dbReference type="NCBI Taxonomy" id="75939"/>
    <lineage>
        <taxon>Eukaryota</taxon>
        <taxon>Metazoa</taxon>
        <taxon>Chordata</taxon>
        <taxon>Craniata</taxon>
        <taxon>Vertebrata</taxon>
        <taxon>Euteleostomi</taxon>
        <taxon>Actinopterygii</taxon>
        <taxon>Neopterygii</taxon>
        <taxon>Teleostei</taxon>
        <taxon>Protacanthopterygii</taxon>
        <taxon>Esociformes</taxon>
        <taxon>Umbridae</taxon>
        <taxon>Dallia</taxon>
    </lineage>
</organism>
<comment type="caution">
    <text evidence="1">The sequence shown here is derived from an EMBL/GenBank/DDBJ whole genome shotgun (WGS) entry which is preliminary data.</text>
</comment>